<feature type="transmembrane region" description="Helical" evidence="13">
    <location>
        <begin position="12"/>
        <end position="34"/>
    </location>
</feature>
<geneLocation type="mitochondrion" evidence="14"/>
<comment type="subcellular location">
    <subcellularLocation>
        <location evidence="1 12">Mitochondrion membrane</location>
        <topology evidence="1 12">Single-pass membrane protein</topology>
    </subcellularLocation>
</comment>
<dbReference type="EMBL" id="OQ429436">
    <property type="protein sequence ID" value="WET31973.1"/>
    <property type="molecule type" value="Genomic_DNA"/>
</dbReference>
<reference evidence="14" key="1">
    <citation type="submission" date="2023-02" db="EMBL/GenBank/DDBJ databases">
        <authorList>
            <person name="Hong B."/>
            <person name="Zhai Y."/>
            <person name="Zhang F."/>
        </authorList>
    </citation>
    <scope>NUCLEOTIDE SEQUENCE</scope>
</reference>
<keyword evidence="8 13" id="KW-1133">Transmembrane helix</keyword>
<protein>
    <recommendedName>
        <fullName evidence="12">ATP synthase complex subunit 8</fullName>
    </recommendedName>
</protein>
<evidence type="ECO:0000256" key="7">
    <source>
        <dbReference type="ARBA" id="ARBA00022781"/>
    </source>
</evidence>
<comment type="similarity">
    <text evidence="2 12">Belongs to the ATPase protein 8 family.</text>
</comment>
<evidence type="ECO:0000256" key="3">
    <source>
        <dbReference type="ARBA" id="ARBA00011291"/>
    </source>
</evidence>
<dbReference type="GO" id="GO:0031966">
    <property type="term" value="C:mitochondrial membrane"/>
    <property type="evidence" value="ECO:0007669"/>
    <property type="project" value="UniProtKB-SubCell"/>
</dbReference>
<evidence type="ECO:0000256" key="12">
    <source>
        <dbReference type="RuleBase" id="RU003661"/>
    </source>
</evidence>
<evidence type="ECO:0000313" key="14">
    <source>
        <dbReference type="EMBL" id="WET31973.1"/>
    </source>
</evidence>
<evidence type="ECO:0000256" key="11">
    <source>
        <dbReference type="ARBA" id="ARBA00023136"/>
    </source>
</evidence>
<dbReference type="GO" id="GO:0045259">
    <property type="term" value="C:proton-transporting ATP synthase complex"/>
    <property type="evidence" value="ECO:0007669"/>
    <property type="project" value="UniProtKB-KW"/>
</dbReference>
<keyword evidence="10 12" id="KW-0496">Mitochondrion</keyword>
<sequence>MPQMAPINWLTLYFLFLLIFLTFIIMNYYMFLYAPKKISMNKIQIILSWKW</sequence>
<dbReference type="InterPro" id="IPR001421">
    <property type="entry name" value="ATP8_metazoa"/>
</dbReference>
<keyword evidence="6 12" id="KW-0812">Transmembrane</keyword>
<name>A0A9Y1PNT7_9CUCU</name>
<keyword evidence="11 13" id="KW-0472">Membrane</keyword>
<comment type="subunit">
    <text evidence="3">F-type ATPases have 2 components, CF(1) - the catalytic core - and CF(0) - the membrane proton channel.</text>
</comment>
<dbReference type="AlphaFoldDB" id="A0A9Y1PNT7"/>
<evidence type="ECO:0000256" key="6">
    <source>
        <dbReference type="ARBA" id="ARBA00022692"/>
    </source>
</evidence>
<keyword evidence="9 12" id="KW-0406">Ion transport</keyword>
<keyword evidence="7 12" id="KW-0375">Hydrogen ion transport</keyword>
<gene>
    <name evidence="14" type="primary">ATP8</name>
</gene>
<evidence type="ECO:0000256" key="5">
    <source>
        <dbReference type="ARBA" id="ARBA00022547"/>
    </source>
</evidence>
<evidence type="ECO:0000256" key="13">
    <source>
        <dbReference type="SAM" id="Phobius"/>
    </source>
</evidence>
<organism evidence="14">
    <name type="scientific">Corigetus marmoratus</name>
    <dbReference type="NCBI Taxonomy" id="3035952"/>
    <lineage>
        <taxon>Eukaryota</taxon>
        <taxon>Metazoa</taxon>
        <taxon>Ecdysozoa</taxon>
        <taxon>Arthropoda</taxon>
        <taxon>Hexapoda</taxon>
        <taxon>Insecta</taxon>
        <taxon>Pterygota</taxon>
        <taxon>Neoptera</taxon>
        <taxon>Endopterygota</taxon>
        <taxon>Coleoptera</taxon>
        <taxon>Polyphaga</taxon>
        <taxon>Cucujiformia</taxon>
        <taxon>Curculionidae</taxon>
        <taxon>Entiminae</taxon>
        <taxon>Cyphicerini</taxon>
        <taxon>Corigetus</taxon>
    </lineage>
</organism>
<dbReference type="GeneID" id="79709230"/>
<evidence type="ECO:0000256" key="9">
    <source>
        <dbReference type="ARBA" id="ARBA00023065"/>
    </source>
</evidence>
<accession>A0A9Y1PNT7</accession>
<dbReference type="Pfam" id="PF00895">
    <property type="entry name" value="ATP-synt_8"/>
    <property type="match status" value="1"/>
</dbReference>
<evidence type="ECO:0000256" key="1">
    <source>
        <dbReference type="ARBA" id="ARBA00004304"/>
    </source>
</evidence>
<keyword evidence="4 12" id="KW-0813">Transport</keyword>
<evidence type="ECO:0000256" key="8">
    <source>
        <dbReference type="ARBA" id="ARBA00022989"/>
    </source>
</evidence>
<dbReference type="CTD" id="4509"/>
<dbReference type="GO" id="GO:0015078">
    <property type="term" value="F:proton transmembrane transporter activity"/>
    <property type="evidence" value="ECO:0007669"/>
    <property type="project" value="InterPro"/>
</dbReference>
<dbReference type="GO" id="GO:0015986">
    <property type="term" value="P:proton motive force-driven ATP synthesis"/>
    <property type="evidence" value="ECO:0007669"/>
    <property type="project" value="InterPro"/>
</dbReference>
<evidence type="ECO:0000256" key="2">
    <source>
        <dbReference type="ARBA" id="ARBA00008892"/>
    </source>
</evidence>
<keyword evidence="5 12" id="KW-0138">CF(0)</keyword>
<evidence type="ECO:0000256" key="4">
    <source>
        <dbReference type="ARBA" id="ARBA00022448"/>
    </source>
</evidence>
<proteinExistence type="inferred from homology"/>
<dbReference type="RefSeq" id="YP_010743970.1">
    <property type="nucleotide sequence ID" value="NC_073111.1"/>
</dbReference>
<evidence type="ECO:0000256" key="10">
    <source>
        <dbReference type="ARBA" id="ARBA00023128"/>
    </source>
</evidence>